<comment type="catalytic activity">
    <reaction evidence="12 14">
        <text>L-aspartate + ATP = 4-phospho-L-aspartate + ADP</text>
        <dbReference type="Rhea" id="RHEA:23776"/>
        <dbReference type="ChEBI" id="CHEBI:29991"/>
        <dbReference type="ChEBI" id="CHEBI:30616"/>
        <dbReference type="ChEBI" id="CHEBI:57535"/>
        <dbReference type="ChEBI" id="CHEBI:456216"/>
        <dbReference type="EC" id="2.7.2.4"/>
    </reaction>
</comment>
<dbReference type="GO" id="GO:0005524">
    <property type="term" value="F:ATP binding"/>
    <property type="evidence" value="ECO:0007669"/>
    <property type="project" value="UniProtKB-KW"/>
</dbReference>
<dbReference type="Proteomes" id="UP000824094">
    <property type="component" value="Unassembled WGS sequence"/>
</dbReference>
<dbReference type="GO" id="GO:0004072">
    <property type="term" value="F:aspartate kinase activity"/>
    <property type="evidence" value="ECO:0007669"/>
    <property type="project" value="UniProtKB-EC"/>
</dbReference>
<comment type="caution">
    <text evidence="17">The sequence shown here is derived from an EMBL/GenBank/DDBJ whole genome shotgun (WGS) entry which is preliminary data.</text>
</comment>
<dbReference type="InterPro" id="IPR018042">
    <property type="entry name" value="Aspartate_kinase_CS"/>
</dbReference>
<dbReference type="Pfam" id="PF22468">
    <property type="entry name" value="ACT_9"/>
    <property type="match status" value="1"/>
</dbReference>
<evidence type="ECO:0000256" key="14">
    <source>
        <dbReference type="RuleBase" id="RU003448"/>
    </source>
</evidence>
<comment type="pathway">
    <text evidence="4 15">Amino-acid biosynthesis; L-threonine biosynthesis; L-threonine from L-aspartate: step 1/5.</text>
</comment>
<dbReference type="CDD" id="cd04916">
    <property type="entry name" value="ACT_AKiii-YclM-BS_2"/>
    <property type="match status" value="1"/>
</dbReference>
<evidence type="ECO:0000256" key="12">
    <source>
        <dbReference type="ARBA" id="ARBA00047872"/>
    </source>
</evidence>
<dbReference type="PROSITE" id="PS51671">
    <property type="entry name" value="ACT"/>
    <property type="match status" value="1"/>
</dbReference>
<evidence type="ECO:0000256" key="13">
    <source>
        <dbReference type="PIRSR" id="PIRSR000726-1"/>
    </source>
</evidence>
<dbReference type="EMBL" id="DVNF01000083">
    <property type="protein sequence ID" value="HIU60310.1"/>
    <property type="molecule type" value="Genomic_DNA"/>
</dbReference>
<dbReference type="AlphaFoldDB" id="A0A9D1MH19"/>
<dbReference type="InterPro" id="IPR054352">
    <property type="entry name" value="ACT_Aspartokinase"/>
</dbReference>
<dbReference type="PANTHER" id="PTHR21499:SF67">
    <property type="entry name" value="ASPARTOKINASE 3"/>
    <property type="match status" value="1"/>
</dbReference>
<reference evidence="17" key="2">
    <citation type="journal article" date="2021" name="PeerJ">
        <title>Extensive microbial diversity within the chicken gut microbiome revealed by metagenomics and culture.</title>
        <authorList>
            <person name="Gilroy R."/>
            <person name="Ravi A."/>
            <person name="Getino M."/>
            <person name="Pursley I."/>
            <person name="Horton D.L."/>
            <person name="Alikhan N.F."/>
            <person name="Baker D."/>
            <person name="Gharbi K."/>
            <person name="Hall N."/>
            <person name="Watson M."/>
            <person name="Adriaenssens E.M."/>
            <person name="Foster-Nyarko E."/>
            <person name="Jarju S."/>
            <person name="Secka A."/>
            <person name="Antonio M."/>
            <person name="Oren A."/>
            <person name="Chaudhuri R.R."/>
            <person name="La Ragione R."/>
            <person name="Hildebrand F."/>
            <person name="Pallen M.J."/>
        </authorList>
    </citation>
    <scope>NUCLEOTIDE SEQUENCE</scope>
    <source>
        <strain evidence="17">18911</strain>
    </source>
</reference>
<comment type="similarity">
    <text evidence="5 14">Belongs to the aspartokinase family.</text>
</comment>
<keyword evidence="6 14" id="KW-0808">Transferase</keyword>
<keyword evidence="10" id="KW-0220">Diaminopimelate biosynthesis</keyword>
<evidence type="ECO:0000256" key="2">
    <source>
        <dbReference type="ARBA" id="ARBA00004766"/>
    </source>
</evidence>
<dbReference type="InterPro" id="IPR045865">
    <property type="entry name" value="ACT-like_dom_sf"/>
</dbReference>
<evidence type="ECO:0000256" key="6">
    <source>
        <dbReference type="ARBA" id="ARBA00022679"/>
    </source>
</evidence>
<dbReference type="GO" id="GO:0009090">
    <property type="term" value="P:homoserine biosynthetic process"/>
    <property type="evidence" value="ECO:0007669"/>
    <property type="project" value="TreeGrafter"/>
</dbReference>
<proteinExistence type="inferred from homology"/>
<evidence type="ECO:0000256" key="15">
    <source>
        <dbReference type="RuleBase" id="RU004249"/>
    </source>
</evidence>
<comment type="function">
    <text evidence="1">Catalyzes the phosphorylation of the beta-carboxyl group of aspartic acid with ATP to yield 4-phospho-L-aspartate, which is involved in the branched biosynthetic pathway leading to the biosynthesis of amino acids threonine, isoleucine and methionine.</text>
</comment>
<dbReference type="InterPro" id="IPR001341">
    <property type="entry name" value="Asp_kinase"/>
</dbReference>
<reference evidence="17" key="1">
    <citation type="submission" date="2020-10" db="EMBL/GenBank/DDBJ databases">
        <authorList>
            <person name="Gilroy R."/>
        </authorList>
    </citation>
    <scope>NUCLEOTIDE SEQUENCE</scope>
    <source>
        <strain evidence="17">18911</strain>
    </source>
</reference>
<gene>
    <name evidence="17" type="ORF">IAB05_02835</name>
</gene>
<feature type="binding site" evidence="13">
    <location>
        <begin position="5"/>
        <end position="8"/>
    </location>
    <ligand>
        <name>ATP</name>
        <dbReference type="ChEBI" id="CHEBI:30616"/>
    </ligand>
</feature>
<evidence type="ECO:0000259" key="16">
    <source>
        <dbReference type="PROSITE" id="PS51671"/>
    </source>
</evidence>
<accession>A0A9D1MH19</accession>
<dbReference type="PANTHER" id="PTHR21499">
    <property type="entry name" value="ASPARTATE KINASE"/>
    <property type="match status" value="1"/>
</dbReference>
<dbReference type="Gene3D" id="3.30.2130.10">
    <property type="entry name" value="VC0802-like"/>
    <property type="match status" value="1"/>
</dbReference>
<keyword evidence="7 13" id="KW-0547">Nucleotide-binding</keyword>
<evidence type="ECO:0000256" key="1">
    <source>
        <dbReference type="ARBA" id="ARBA00003121"/>
    </source>
</evidence>
<evidence type="ECO:0000313" key="17">
    <source>
        <dbReference type="EMBL" id="HIU60310.1"/>
    </source>
</evidence>
<evidence type="ECO:0000256" key="5">
    <source>
        <dbReference type="ARBA" id="ARBA00010122"/>
    </source>
</evidence>
<dbReference type="FunFam" id="3.30.2130.10:FF:000001">
    <property type="entry name" value="Bifunctional aspartokinase/homoserine dehydrogenase"/>
    <property type="match status" value="1"/>
</dbReference>
<evidence type="ECO:0000256" key="9">
    <source>
        <dbReference type="ARBA" id="ARBA00022840"/>
    </source>
</evidence>
<dbReference type="NCBIfam" id="NF006540">
    <property type="entry name" value="PRK09034.1"/>
    <property type="match status" value="1"/>
</dbReference>
<dbReference type="InterPro" id="IPR036393">
    <property type="entry name" value="AceGlu_kinase-like_sf"/>
</dbReference>
<dbReference type="GO" id="GO:0009089">
    <property type="term" value="P:lysine biosynthetic process via diaminopimelate"/>
    <property type="evidence" value="ECO:0007669"/>
    <property type="project" value="InterPro"/>
</dbReference>
<comment type="pathway">
    <text evidence="2 15">Amino-acid biosynthesis; L-lysine biosynthesis via DAP pathway; (S)-tetrahydrodipicolinate from L-aspartate: step 1/4.</text>
</comment>
<feature type="binding site" evidence="13">
    <location>
        <begin position="206"/>
        <end position="207"/>
    </location>
    <ligand>
        <name>ATP</name>
        <dbReference type="ChEBI" id="CHEBI:30616"/>
    </ligand>
</feature>
<dbReference type="SUPFAM" id="SSF53633">
    <property type="entry name" value="Carbamate kinase-like"/>
    <property type="match status" value="1"/>
</dbReference>
<dbReference type="PIRSF" id="PIRSF000726">
    <property type="entry name" value="Asp_kin"/>
    <property type="match status" value="1"/>
</dbReference>
<feature type="binding site" evidence="13">
    <location>
        <position position="217"/>
    </location>
    <ligand>
        <name>ATP</name>
        <dbReference type="ChEBI" id="CHEBI:30616"/>
    </ligand>
</feature>
<keyword evidence="11" id="KW-0457">Lysine biosynthesis</keyword>
<protein>
    <recommendedName>
        <fullName evidence="14">Aspartokinase</fullName>
        <ecNumber evidence="14">2.7.2.4</ecNumber>
    </recommendedName>
</protein>
<dbReference type="Gene3D" id="3.40.1160.10">
    <property type="entry name" value="Acetylglutamate kinase-like"/>
    <property type="match status" value="1"/>
</dbReference>
<dbReference type="GO" id="GO:0019877">
    <property type="term" value="P:diaminopimelate biosynthetic process"/>
    <property type="evidence" value="ECO:0007669"/>
    <property type="project" value="UniProtKB-KW"/>
</dbReference>
<dbReference type="NCBIfam" id="TIGR00657">
    <property type="entry name" value="asp_kinases"/>
    <property type="match status" value="1"/>
</dbReference>
<evidence type="ECO:0000256" key="8">
    <source>
        <dbReference type="ARBA" id="ARBA00022777"/>
    </source>
</evidence>
<feature type="binding site" evidence="13">
    <location>
        <position position="114"/>
    </location>
    <ligand>
        <name>substrate</name>
    </ligand>
</feature>
<sequence>MKVCKFGGTSMATAASVTNVKNIILSDPDRKFVVVSAPGKRFSGDTKVTDLLYAAYAEQQKNGDVIRLLDEIKSRFVTLATEMKVEIDWDSEFKTIYDGIARSATDDYAASRGEYLSAVLMAKVLDFDFVDAAELIKFRKDGSFDAMLTNDLVEKRLKHAEKGVVVPGFYGRLPDRTIKTFSRGGSDFTGAIIARGVAADIYENWTDVDGFMVTDPRIVSDPQLIDVLSYEELRELSYMGASVLHPDSVFPVQAGGIPINIRNTFAPEKPGTLILKDVSGYDRPLVTGIAGRKGNTNITVAKAMMNDEVGFCRKVLSVIERYGLSVEHVPTGIDTMSIVISDMRAKHVDGEKLLNDIRGMVNPDSIEVSESMSLIAVVGHGMANTPGTAAKIFTALWKAGVNIRLIDQGSSELNIIIGVEDDDYNAAIAAIYDAFFKA</sequence>
<evidence type="ECO:0000256" key="3">
    <source>
        <dbReference type="ARBA" id="ARBA00004986"/>
    </source>
</evidence>
<evidence type="ECO:0000313" key="18">
    <source>
        <dbReference type="Proteomes" id="UP000824094"/>
    </source>
</evidence>
<dbReference type="InterPro" id="IPR001048">
    <property type="entry name" value="Asp/Glu/Uridylate_kinase"/>
</dbReference>
<evidence type="ECO:0000256" key="10">
    <source>
        <dbReference type="ARBA" id="ARBA00022915"/>
    </source>
</evidence>
<dbReference type="EC" id="2.7.2.4" evidence="14"/>
<name>A0A9D1MH19_9FIRM</name>
<keyword evidence="8 14" id="KW-0418">Kinase</keyword>
<keyword evidence="9 13" id="KW-0067">ATP-binding</keyword>
<keyword evidence="15" id="KW-0028">Amino-acid biosynthesis</keyword>
<dbReference type="GO" id="GO:0005829">
    <property type="term" value="C:cytosol"/>
    <property type="evidence" value="ECO:0007669"/>
    <property type="project" value="TreeGrafter"/>
</dbReference>
<dbReference type="InterPro" id="IPR005260">
    <property type="entry name" value="Asp_kin_monofn"/>
</dbReference>
<organism evidence="17 18">
    <name type="scientific">Candidatus Stercoripulliclostridium merdigallinarum</name>
    <dbReference type="NCBI Taxonomy" id="2840951"/>
    <lineage>
        <taxon>Bacteria</taxon>
        <taxon>Bacillati</taxon>
        <taxon>Bacillota</taxon>
        <taxon>Clostridia</taxon>
        <taxon>Eubacteriales</taxon>
        <taxon>Candidatus Stercoripulliclostridium</taxon>
    </lineage>
</organism>
<evidence type="ECO:0000256" key="4">
    <source>
        <dbReference type="ARBA" id="ARBA00005139"/>
    </source>
</evidence>
<feature type="domain" description="ACT" evidence="16">
    <location>
        <begin position="377"/>
        <end position="438"/>
    </location>
</feature>
<dbReference type="SUPFAM" id="SSF55021">
    <property type="entry name" value="ACT-like"/>
    <property type="match status" value="2"/>
</dbReference>
<dbReference type="PROSITE" id="PS00324">
    <property type="entry name" value="ASPARTOKINASE"/>
    <property type="match status" value="1"/>
</dbReference>
<comment type="pathway">
    <text evidence="3 15">Amino-acid biosynthesis; L-methionine biosynthesis via de novo pathway; L-homoserine from L-aspartate: step 1/3.</text>
</comment>
<dbReference type="Pfam" id="PF00696">
    <property type="entry name" value="AA_kinase"/>
    <property type="match status" value="1"/>
</dbReference>
<evidence type="ECO:0000256" key="7">
    <source>
        <dbReference type="ARBA" id="ARBA00022741"/>
    </source>
</evidence>
<evidence type="ECO:0000256" key="11">
    <source>
        <dbReference type="ARBA" id="ARBA00023154"/>
    </source>
</evidence>
<dbReference type="InterPro" id="IPR002912">
    <property type="entry name" value="ACT_dom"/>
</dbReference>
<feature type="binding site" evidence="13">
    <location>
        <position position="49"/>
    </location>
    <ligand>
        <name>substrate</name>
    </ligand>
</feature>